<organism evidence="2">
    <name type="scientific">Micrurus spixii</name>
    <name type="common">Amazon coral snake</name>
    <dbReference type="NCBI Taxonomy" id="129469"/>
    <lineage>
        <taxon>Eukaryota</taxon>
        <taxon>Metazoa</taxon>
        <taxon>Chordata</taxon>
        <taxon>Craniata</taxon>
        <taxon>Vertebrata</taxon>
        <taxon>Euteleostomi</taxon>
        <taxon>Lepidosauria</taxon>
        <taxon>Squamata</taxon>
        <taxon>Bifurcata</taxon>
        <taxon>Unidentata</taxon>
        <taxon>Episquamata</taxon>
        <taxon>Toxicofera</taxon>
        <taxon>Serpentes</taxon>
        <taxon>Colubroidea</taxon>
        <taxon>Elapidae</taxon>
        <taxon>Elapinae</taxon>
        <taxon>Micrurus</taxon>
    </lineage>
</organism>
<dbReference type="GO" id="GO:0007165">
    <property type="term" value="P:signal transduction"/>
    <property type="evidence" value="ECO:0007669"/>
    <property type="project" value="InterPro"/>
</dbReference>
<dbReference type="EMBL" id="IACM01032492">
    <property type="protein sequence ID" value="LAB23423.1"/>
    <property type="molecule type" value="Transcribed_RNA"/>
</dbReference>
<dbReference type="SUPFAM" id="SSF109604">
    <property type="entry name" value="HD-domain/PDEase-like"/>
    <property type="match status" value="1"/>
</dbReference>
<reference evidence="2" key="2">
    <citation type="submission" date="2017-11" db="EMBL/GenBank/DDBJ databases">
        <title>Coralsnake Venomics: Analyses of Venom Gland Transcriptomes and Proteomes of Six Brazilian Taxa.</title>
        <authorList>
            <person name="Aird S.D."/>
            <person name="Jorge da Silva N."/>
            <person name="Qiu L."/>
            <person name="Villar-Briones A."/>
            <person name="Aparecida-Saddi V."/>
            <person name="Campos-Telles M.P."/>
            <person name="Grau M."/>
            <person name="Mikheyev A.S."/>
        </authorList>
    </citation>
    <scope>NUCLEOTIDE SEQUENCE</scope>
    <source>
        <tissue evidence="2">Venom_gland</tissue>
    </source>
</reference>
<evidence type="ECO:0000313" key="2">
    <source>
        <dbReference type="EMBL" id="LAB23423.1"/>
    </source>
</evidence>
<dbReference type="InterPro" id="IPR036971">
    <property type="entry name" value="PDEase_catalytic_dom_sf"/>
</dbReference>
<evidence type="ECO:0000256" key="1">
    <source>
        <dbReference type="SAM" id="MobiDB-lite"/>
    </source>
</evidence>
<proteinExistence type="predicted"/>
<reference evidence="2" key="1">
    <citation type="submission" date="2017-07" db="EMBL/GenBank/DDBJ databases">
        <authorList>
            <person name="Mikheyev A."/>
            <person name="Grau M."/>
        </authorList>
    </citation>
    <scope>NUCLEOTIDE SEQUENCE</scope>
    <source>
        <tissue evidence="2">Venom_gland</tissue>
    </source>
</reference>
<evidence type="ECO:0008006" key="3">
    <source>
        <dbReference type="Google" id="ProtNLM"/>
    </source>
</evidence>
<sequence length="200" mass="22687">MEQSSADDSHQKPILLNLLCVVCCQPSEFKAAKPARYLPKYFTSGLPKPFTCPGYTSQQSHPQLAKLQESFITHIVGPLCNSYDSAGLMPGKWIEENNESGDTDEHEEDSPDMDSCDSHEARKKRRNVYCQITQHLLQNHQMWKKVIEEEERRAAKDKQSGEPRTALHPSSEQIEAIKEEEEEKGKAKEEEDKAASEANQ</sequence>
<accession>A0A2D4LRW8</accession>
<dbReference type="AlphaFoldDB" id="A0A2D4LRW8"/>
<feature type="compositionally biased region" description="Basic and acidic residues" evidence="1">
    <location>
        <begin position="150"/>
        <end position="161"/>
    </location>
</feature>
<dbReference type="Gene3D" id="1.10.1300.10">
    <property type="entry name" value="3'5'-cyclic nucleotide phosphodiesterase, catalytic domain"/>
    <property type="match status" value="1"/>
</dbReference>
<feature type="compositionally biased region" description="Acidic residues" evidence="1">
    <location>
        <begin position="96"/>
        <end position="115"/>
    </location>
</feature>
<feature type="compositionally biased region" description="Basic and acidic residues" evidence="1">
    <location>
        <begin position="183"/>
        <end position="200"/>
    </location>
</feature>
<feature type="region of interest" description="Disordered" evidence="1">
    <location>
        <begin position="150"/>
        <end position="200"/>
    </location>
</feature>
<feature type="region of interest" description="Disordered" evidence="1">
    <location>
        <begin position="91"/>
        <end position="120"/>
    </location>
</feature>
<dbReference type="GO" id="GO:0004114">
    <property type="term" value="F:3',5'-cyclic-nucleotide phosphodiesterase activity"/>
    <property type="evidence" value="ECO:0007669"/>
    <property type="project" value="InterPro"/>
</dbReference>
<protein>
    <recommendedName>
        <fullName evidence="3">PDEase domain-containing protein</fullName>
    </recommendedName>
</protein>
<name>A0A2D4LRW8_9SAUR</name>